<keyword evidence="2" id="KW-1003">Cell membrane</keyword>
<feature type="compositionally biased region" description="Basic residues" evidence="8">
    <location>
        <begin position="21"/>
        <end position="33"/>
    </location>
</feature>
<dbReference type="InterPro" id="IPR056785">
    <property type="entry name" value="YkcA/B-like_C"/>
</dbReference>
<dbReference type="PANTHER" id="PTHR33908:SF3">
    <property type="entry name" value="UNDECAPRENYL PHOSPHATE-ALPHA-4-AMINO-4-DEOXY-L-ARABINOSE ARABINOSYL TRANSFERASE"/>
    <property type="match status" value="1"/>
</dbReference>
<dbReference type="GO" id="GO:0009103">
    <property type="term" value="P:lipopolysaccharide biosynthetic process"/>
    <property type="evidence" value="ECO:0007669"/>
    <property type="project" value="UniProtKB-ARBA"/>
</dbReference>
<evidence type="ECO:0000256" key="5">
    <source>
        <dbReference type="ARBA" id="ARBA00022692"/>
    </source>
</evidence>
<dbReference type="GO" id="GO:0005886">
    <property type="term" value="C:plasma membrane"/>
    <property type="evidence" value="ECO:0007669"/>
    <property type="project" value="UniProtKB-SubCell"/>
</dbReference>
<dbReference type="OrthoDB" id="5241882at2"/>
<evidence type="ECO:0000256" key="2">
    <source>
        <dbReference type="ARBA" id="ARBA00022475"/>
    </source>
</evidence>
<feature type="transmembrane region" description="Helical" evidence="9">
    <location>
        <begin position="101"/>
        <end position="118"/>
    </location>
</feature>
<evidence type="ECO:0000313" key="13">
    <source>
        <dbReference type="Proteomes" id="UP000266677"/>
    </source>
</evidence>
<feature type="compositionally biased region" description="Low complexity" evidence="8">
    <location>
        <begin position="7"/>
        <end position="17"/>
    </location>
</feature>
<feature type="compositionally biased region" description="Polar residues" evidence="8">
    <location>
        <begin position="679"/>
        <end position="697"/>
    </location>
</feature>
<feature type="region of interest" description="Disordered" evidence="8">
    <location>
        <begin position="565"/>
        <end position="584"/>
    </location>
</feature>
<proteinExistence type="predicted"/>
<dbReference type="EMBL" id="QZFU01000019">
    <property type="protein sequence ID" value="RJO74706.1"/>
    <property type="molecule type" value="Genomic_DNA"/>
</dbReference>
<feature type="region of interest" description="Disordered" evidence="8">
    <location>
        <begin position="679"/>
        <end position="702"/>
    </location>
</feature>
<comment type="subcellular location">
    <subcellularLocation>
        <location evidence="1">Cell membrane</location>
        <topology evidence="1">Multi-pass membrane protein</topology>
    </subcellularLocation>
</comment>
<comment type="caution">
    <text evidence="12">The sequence shown here is derived from an EMBL/GenBank/DDBJ whole genome shotgun (WGS) entry which is preliminary data.</text>
</comment>
<feature type="transmembrane region" description="Helical" evidence="9">
    <location>
        <begin position="482"/>
        <end position="502"/>
    </location>
</feature>
<keyword evidence="5 9" id="KW-0812">Transmembrane</keyword>
<feature type="transmembrane region" description="Helical" evidence="9">
    <location>
        <begin position="276"/>
        <end position="294"/>
    </location>
</feature>
<evidence type="ECO:0000256" key="6">
    <source>
        <dbReference type="ARBA" id="ARBA00022989"/>
    </source>
</evidence>
<accession>A0A3A4KKZ9</accession>
<feature type="transmembrane region" description="Helical" evidence="9">
    <location>
        <begin position="514"/>
        <end position="532"/>
    </location>
</feature>
<feature type="transmembrane region" description="Helical" evidence="9">
    <location>
        <begin position="544"/>
        <end position="562"/>
    </location>
</feature>
<keyword evidence="6 9" id="KW-1133">Transmembrane helix</keyword>
<dbReference type="Proteomes" id="UP000266677">
    <property type="component" value="Unassembled WGS sequence"/>
</dbReference>
<feature type="transmembrane region" description="Helical" evidence="9">
    <location>
        <begin position="428"/>
        <end position="447"/>
    </location>
</feature>
<gene>
    <name evidence="12" type="ORF">D5S18_14620</name>
</gene>
<evidence type="ECO:0000256" key="7">
    <source>
        <dbReference type="ARBA" id="ARBA00023136"/>
    </source>
</evidence>
<feature type="transmembrane region" description="Helical" evidence="9">
    <location>
        <begin position="399"/>
        <end position="416"/>
    </location>
</feature>
<keyword evidence="3" id="KW-0328">Glycosyltransferase</keyword>
<feature type="transmembrane region" description="Helical" evidence="9">
    <location>
        <begin position="171"/>
        <end position="195"/>
    </location>
</feature>
<evidence type="ECO:0000256" key="1">
    <source>
        <dbReference type="ARBA" id="ARBA00004651"/>
    </source>
</evidence>
<keyword evidence="7 9" id="KW-0472">Membrane</keyword>
<evidence type="ECO:0000256" key="9">
    <source>
        <dbReference type="SAM" id="Phobius"/>
    </source>
</evidence>
<evidence type="ECO:0000313" key="12">
    <source>
        <dbReference type="EMBL" id="RJO74706.1"/>
    </source>
</evidence>
<dbReference type="InterPro" id="IPR038731">
    <property type="entry name" value="RgtA/B/C-like"/>
</dbReference>
<dbReference type="GO" id="GO:0010041">
    <property type="term" value="P:response to iron(III) ion"/>
    <property type="evidence" value="ECO:0007669"/>
    <property type="project" value="TreeGrafter"/>
</dbReference>
<dbReference type="AlphaFoldDB" id="A0A3A4KKZ9"/>
<dbReference type="Pfam" id="PF13231">
    <property type="entry name" value="PMT_2"/>
    <property type="match status" value="1"/>
</dbReference>
<feature type="region of interest" description="Disordered" evidence="8">
    <location>
        <begin position="1"/>
        <end position="33"/>
    </location>
</feature>
<keyword evidence="13" id="KW-1185">Reference proteome</keyword>
<dbReference type="PANTHER" id="PTHR33908">
    <property type="entry name" value="MANNOSYLTRANSFERASE YKCB-RELATED"/>
    <property type="match status" value="1"/>
</dbReference>
<evidence type="ECO:0000256" key="4">
    <source>
        <dbReference type="ARBA" id="ARBA00022679"/>
    </source>
</evidence>
<organism evidence="12 13">
    <name type="scientific">Nocardia panacis</name>
    <dbReference type="NCBI Taxonomy" id="2340916"/>
    <lineage>
        <taxon>Bacteria</taxon>
        <taxon>Bacillati</taxon>
        <taxon>Actinomycetota</taxon>
        <taxon>Actinomycetes</taxon>
        <taxon>Mycobacteriales</taxon>
        <taxon>Nocardiaceae</taxon>
        <taxon>Nocardia</taxon>
    </lineage>
</organism>
<feature type="domain" description="Glycosyltransferase RgtA/B/C/D-like" evidence="10">
    <location>
        <begin position="156"/>
        <end position="312"/>
    </location>
</feature>
<dbReference type="InterPro" id="IPR050297">
    <property type="entry name" value="LipidA_mod_glycosyltrf_83"/>
</dbReference>
<feature type="transmembrane region" description="Helical" evidence="9">
    <location>
        <begin position="453"/>
        <end position="470"/>
    </location>
</feature>
<evidence type="ECO:0000256" key="3">
    <source>
        <dbReference type="ARBA" id="ARBA00022676"/>
    </source>
</evidence>
<protein>
    <submittedName>
        <fullName evidence="12">Phospholipid carrier-dependent glycosyltransferase</fullName>
    </submittedName>
</protein>
<evidence type="ECO:0000259" key="11">
    <source>
        <dbReference type="Pfam" id="PF24878"/>
    </source>
</evidence>
<reference evidence="12 13" key="1">
    <citation type="submission" date="2018-09" db="EMBL/GenBank/DDBJ databases">
        <title>YIM PH21274 draft genome.</title>
        <authorList>
            <person name="Miao C."/>
        </authorList>
    </citation>
    <scope>NUCLEOTIDE SEQUENCE [LARGE SCALE GENOMIC DNA]</scope>
    <source>
        <strain evidence="12 13">YIM PH 21724</strain>
    </source>
</reference>
<dbReference type="Pfam" id="PF24878">
    <property type="entry name" value="YkcB_C"/>
    <property type="match status" value="1"/>
</dbReference>
<sequence length="735" mass="78161">MTRRSWARWSRSSARSSDPPHRRRPHGYPCGRRRFTSGLTADCQETSSLLTRSVARLARVTATSAEPDAVPSAPQTDDPPVSGAARTGAADLPPARHRERLGLAALLLGTAAAYLWNITVNGMGNGFYAAATWSGARDWKALLFGSLDPGNFITVDKPPVSQWVMGLSGQLFGFSSASMLVPQALMAVATVALLYGAVTRVTGNRSAGLLAGFAFAVTPVVAMMFRFNNPDAVMVLLMTAGAYCTVRALPKASVRWLALAGVALGFAFLAKMLEGLMVLPALGLAYLVVAPTTLRHRLAHLLAAAVALVVSSGWYVLLTILWPASSRPYLAGSADNTFMDLVLGYNGFARFLGQNHQGGKRFQLPAGYEMPHMPNPGNAFGSAGAGPTKLFTGEIGFEISWLLPAALLAFALVVFARGRAPRTDLRRGAALVFGLWVLIDGIAFTVMKGGMHAYYTLAIAPAIAALLGLAAHELWVRRGDAFGRIGSAALILAGGLWGFVLLQRNSGWLPWLRWVIAAVAVAAALGLVVAALRRSTRNRMVGMLMAVGVLAALAGSTAYAAATLPRPHTGGSPSVGPARAPESGQASELRRQLNVFGGGAFDPRLLDLLRATNTRWSAAVDRSSNAAELELSTRTPVIAIGGFTSDDPVPTLDEFQRMVRDHEVSYYLVQELKLPDSWKTATNKNAPPGNSTPTASEPGTWRPVGHRDIADWVAAHYTPVLLGNYAVYDLTAPPH</sequence>
<evidence type="ECO:0000259" key="10">
    <source>
        <dbReference type="Pfam" id="PF13231"/>
    </source>
</evidence>
<dbReference type="GO" id="GO:0016763">
    <property type="term" value="F:pentosyltransferase activity"/>
    <property type="evidence" value="ECO:0007669"/>
    <property type="project" value="TreeGrafter"/>
</dbReference>
<name>A0A3A4KKZ9_9NOCA</name>
<feature type="transmembrane region" description="Helical" evidence="9">
    <location>
        <begin position="301"/>
        <end position="322"/>
    </location>
</feature>
<feature type="transmembrane region" description="Helical" evidence="9">
    <location>
        <begin position="207"/>
        <end position="226"/>
    </location>
</feature>
<feature type="region of interest" description="Disordered" evidence="8">
    <location>
        <begin position="62"/>
        <end position="93"/>
    </location>
</feature>
<evidence type="ECO:0000256" key="8">
    <source>
        <dbReference type="SAM" id="MobiDB-lite"/>
    </source>
</evidence>
<feature type="domain" description="Putative mannosyltransferase YkcA/B-like C-terminal" evidence="11">
    <location>
        <begin position="609"/>
        <end position="671"/>
    </location>
</feature>
<keyword evidence="4 12" id="KW-0808">Transferase</keyword>